<accession>A0A822ZCZ4</accession>
<keyword evidence="3" id="KW-1185">Reference proteome</keyword>
<evidence type="ECO:0000313" key="3">
    <source>
        <dbReference type="Proteomes" id="UP000607653"/>
    </source>
</evidence>
<dbReference type="SUPFAM" id="SSF47576">
    <property type="entry name" value="Calponin-homology domain, CH-domain"/>
    <property type="match status" value="1"/>
</dbReference>
<gene>
    <name evidence="2" type="ORF">HUJ06_013751</name>
</gene>
<keyword evidence="1" id="KW-0812">Transmembrane</keyword>
<keyword evidence="1" id="KW-0472">Membrane</keyword>
<feature type="transmembrane region" description="Helical" evidence="1">
    <location>
        <begin position="1213"/>
        <end position="1232"/>
    </location>
</feature>
<name>A0A822ZCZ4_NELNU</name>
<sequence>MATAHSPDVFRVCSDSSLASAELSFRELDDVFLQTQTRIWLGEVLHTRMDEGTIIADLLADGEILFQVSKVVWKLLLTKCIELRYSKAYIYEPIAYGKGRRRYTHYSKVDSFLKICQILGLTSIDLFSPSDVVEKRDTRRVCLCIRSLSKKARSKNLNVPDFDIVTYTIAMPTDMVGFIRRSLEQSQCSSSSFVRRSPHLDSTINHRQKNWGVDYIRQCDSYSEDSDDAESNFREFVVHSPDSEALCDSASLLIPSLENSPRGSSVIAENCILSGADHRAKISYCGFNKGGKDRTITIYRDASFNESTSVPRLGCGFGRGLSDEIENADLSPTICVKCFPSNVEDTDFKAQFDAKDGCKIPFFEHQNLEIDHVNKSSMSGHESWDTIEHHVLVDDLTLSSDRALVSVASECFGSSTKSCTQIPDQQLYFHSGDEHYVSFHDHIVSMSHTDLDVVEVNTFELLANSNDCLNDKGTLRNACRVQLNGLLSGQSNAPSSAQIKWTDELRCSLVKISNGTHSFSDSSKPVPSHSVYPNKASAEALRLNDANLITFDAMNEVSSSTIKETGVDTMNNLMNYLSTSYFHNSTGVTCKVLNEETIAARWNEMNRTPVLLGCANSGDLQYPNTVDYSYFNGVMNHNSFSASSKPVPSHNVYPNRSSAEDLRLNDADFISSDAINVVSISTLKEPGVDTMNLINYFSTAYFHNSAEVACKELNAETIAARGNEKSRTSIPLGGANGGDLQHPNSVNYFYCNGVETYDTEGHPEAGIVIIREECPEHLLAGDGLNYFLKQSTGEGLGCKSTSASRTVLNSFSSGLKRAESFVGFITYLSLEPSHYPQVNLPSIVDGGTDVQEMPNAYKALISHSQHCHRNPLLADISVQSLVMLQTGLDALEGKNIPSKSGDSPFEFSKSCFYLQTKEIQDSSDQDTCRVNIINVGEPSFHKNGVVPVTLCIPSSEKLQYSTPSCSGNIDESQNDQLLIRNDLQVVDPTCTNEENGAYFTEIQDIQDSSDQDTCRTNIIGVDKPSFHKNGVDPVTLCIPSTEKLQYSTPSCSRNIDESQSDQLLINNDLQVVDQTCKNQENDAYFTEIQDIQDSSDQDTCRANIIDVDEPSFNENDVSVTLCIPSSQKLQYSTPSCSGNIDESQNDQLLISNDLQVVDQTCTNQEIDAYFTKIIDKDKALYGILDMKATENLERGVDEASAVRAKNKKLNKKLMLRSVAGGITLFGALFLLLHSRRKNSRDKFDETSLPSTQIQKTSCREVLKQKQQQRTGVNGVYPGEKLKI</sequence>
<dbReference type="EMBL" id="DUZY01000005">
    <property type="protein sequence ID" value="DAD39428.1"/>
    <property type="molecule type" value="Genomic_DNA"/>
</dbReference>
<proteinExistence type="predicted"/>
<protein>
    <recommendedName>
        <fullName evidence="4">Calponin-homology (CH) domain-containing protein</fullName>
    </recommendedName>
</protein>
<evidence type="ECO:0008006" key="4">
    <source>
        <dbReference type="Google" id="ProtNLM"/>
    </source>
</evidence>
<comment type="caution">
    <text evidence="2">The sequence shown here is derived from an EMBL/GenBank/DDBJ whole genome shotgun (WGS) entry which is preliminary data.</text>
</comment>
<dbReference type="InterPro" id="IPR036872">
    <property type="entry name" value="CH_dom_sf"/>
</dbReference>
<dbReference type="PANTHER" id="PTHR46756:SF18">
    <property type="entry name" value="GAS2-LIKE PROTEIN PICKLED EGGS"/>
    <property type="match status" value="1"/>
</dbReference>
<dbReference type="Proteomes" id="UP000607653">
    <property type="component" value="Unassembled WGS sequence"/>
</dbReference>
<keyword evidence="1" id="KW-1133">Transmembrane helix</keyword>
<dbReference type="PANTHER" id="PTHR46756">
    <property type="entry name" value="TRANSGELIN"/>
    <property type="match status" value="1"/>
</dbReference>
<evidence type="ECO:0000313" key="2">
    <source>
        <dbReference type="EMBL" id="DAD39428.1"/>
    </source>
</evidence>
<dbReference type="Gene3D" id="1.10.418.10">
    <property type="entry name" value="Calponin-like domain"/>
    <property type="match status" value="1"/>
</dbReference>
<evidence type="ECO:0000256" key="1">
    <source>
        <dbReference type="SAM" id="Phobius"/>
    </source>
</evidence>
<reference evidence="2 3" key="1">
    <citation type="journal article" date="2020" name="Mol. Biol. Evol.">
        <title>Distinct Expression and Methylation Patterns for Genes with Different Fates following a Single Whole-Genome Duplication in Flowering Plants.</title>
        <authorList>
            <person name="Shi T."/>
            <person name="Rahmani R.S."/>
            <person name="Gugger P.F."/>
            <person name="Wang M."/>
            <person name="Li H."/>
            <person name="Zhang Y."/>
            <person name="Li Z."/>
            <person name="Wang Q."/>
            <person name="Van de Peer Y."/>
            <person name="Marchal K."/>
            <person name="Chen J."/>
        </authorList>
    </citation>
    <scope>NUCLEOTIDE SEQUENCE [LARGE SCALE GENOMIC DNA]</scope>
    <source>
        <tissue evidence="2">Leaf</tissue>
    </source>
</reference>
<organism evidence="2 3">
    <name type="scientific">Nelumbo nucifera</name>
    <name type="common">Sacred lotus</name>
    <dbReference type="NCBI Taxonomy" id="4432"/>
    <lineage>
        <taxon>Eukaryota</taxon>
        <taxon>Viridiplantae</taxon>
        <taxon>Streptophyta</taxon>
        <taxon>Embryophyta</taxon>
        <taxon>Tracheophyta</taxon>
        <taxon>Spermatophyta</taxon>
        <taxon>Magnoliopsida</taxon>
        <taxon>Proteales</taxon>
        <taxon>Nelumbonaceae</taxon>
        <taxon>Nelumbo</taxon>
    </lineage>
</organism>